<dbReference type="Gene3D" id="1.10.10.60">
    <property type="entry name" value="Homeodomain-like"/>
    <property type="match status" value="1"/>
</dbReference>
<dbReference type="InterPro" id="IPR018060">
    <property type="entry name" value="HTH_AraC"/>
</dbReference>
<dbReference type="InterPro" id="IPR018062">
    <property type="entry name" value="HTH_AraC-typ_CS"/>
</dbReference>
<dbReference type="Pfam" id="PF01965">
    <property type="entry name" value="DJ-1_PfpI"/>
    <property type="match status" value="1"/>
</dbReference>
<dbReference type="RefSeq" id="WP_145184609.1">
    <property type="nucleotide sequence ID" value="NZ_CP128508.1"/>
</dbReference>
<keyword evidence="3" id="KW-0804">Transcription</keyword>
<name>A0ABU5L4J0_9PSED</name>
<keyword evidence="2" id="KW-0238">DNA-binding</keyword>
<comment type="caution">
    <text evidence="6">The sequence shown here is derived from an EMBL/GenBank/DDBJ whole genome shotgun (WGS) entry which is preliminary data.</text>
</comment>
<dbReference type="SMART" id="SM00342">
    <property type="entry name" value="HTH_ARAC"/>
    <property type="match status" value="1"/>
</dbReference>
<dbReference type="Gene3D" id="3.40.50.880">
    <property type="match status" value="1"/>
</dbReference>
<dbReference type="SUPFAM" id="SSF52317">
    <property type="entry name" value="Class I glutamine amidotransferase-like"/>
    <property type="match status" value="1"/>
</dbReference>
<keyword evidence="1" id="KW-0805">Transcription regulation</keyword>
<organism evidence="6 7">
    <name type="scientific">Pseudomonas asiatica</name>
    <dbReference type="NCBI Taxonomy" id="2219225"/>
    <lineage>
        <taxon>Bacteria</taxon>
        <taxon>Pseudomonadati</taxon>
        <taxon>Pseudomonadota</taxon>
        <taxon>Gammaproteobacteria</taxon>
        <taxon>Pseudomonadales</taxon>
        <taxon>Pseudomonadaceae</taxon>
        <taxon>Pseudomonas</taxon>
    </lineage>
</organism>
<dbReference type="PANTHER" id="PTHR43130:SF3">
    <property type="entry name" value="HTH-TYPE TRANSCRIPTIONAL REGULATOR RV1931C"/>
    <property type="match status" value="1"/>
</dbReference>
<dbReference type="SUPFAM" id="SSF46689">
    <property type="entry name" value="Homeodomain-like"/>
    <property type="match status" value="2"/>
</dbReference>
<evidence type="ECO:0000256" key="1">
    <source>
        <dbReference type="ARBA" id="ARBA00023015"/>
    </source>
</evidence>
<accession>A0ABU5L4J0</accession>
<evidence type="ECO:0000259" key="5">
    <source>
        <dbReference type="PROSITE" id="PS01124"/>
    </source>
</evidence>
<feature type="region of interest" description="Disordered" evidence="4">
    <location>
        <begin position="1"/>
        <end position="24"/>
    </location>
</feature>
<evidence type="ECO:0000256" key="2">
    <source>
        <dbReference type="ARBA" id="ARBA00023125"/>
    </source>
</evidence>
<keyword evidence="7" id="KW-1185">Reference proteome</keyword>
<dbReference type="EMBL" id="JAXUBM010000033">
    <property type="protein sequence ID" value="MDZ5741048.1"/>
    <property type="molecule type" value="Genomic_DNA"/>
</dbReference>
<dbReference type="PROSITE" id="PS01124">
    <property type="entry name" value="HTH_ARAC_FAMILY_2"/>
    <property type="match status" value="1"/>
</dbReference>
<dbReference type="InterPro" id="IPR009057">
    <property type="entry name" value="Homeodomain-like_sf"/>
</dbReference>
<dbReference type="CDD" id="cd03136">
    <property type="entry name" value="GATase1_AraC_ArgR_like"/>
    <property type="match status" value="1"/>
</dbReference>
<dbReference type="PROSITE" id="PS00041">
    <property type="entry name" value="HTH_ARAC_FAMILY_1"/>
    <property type="match status" value="1"/>
</dbReference>
<evidence type="ECO:0000313" key="7">
    <source>
        <dbReference type="Proteomes" id="UP001292116"/>
    </source>
</evidence>
<dbReference type="PANTHER" id="PTHR43130">
    <property type="entry name" value="ARAC-FAMILY TRANSCRIPTIONAL REGULATOR"/>
    <property type="match status" value="1"/>
</dbReference>
<proteinExistence type="predicted"/>
<reference evidence="6 7" key="1">
    <citation type="submission" date="2023-11" db="EMBL/GenBank/DDBJ databases">
        <title>Draft genomes analysis of Pseudomonas asiatica isolated from milk, feces and farm soil of cows suffering from clinical mastitis.</title>
        <authorList>
            <person name="Rahman T."/>
            <person name="Das Z.C."/>
            <person name="Hoque M.N."/>
        </authorList>
    </citation>
    <scope>NUCLEOTIDE SEQUENCE [LARGE SCALE GENOMIC DNA]</scope>
    <source>
        <strain evidence="6 7">2F2</strain>
    </source>
</reference>
<evidence type="ECO:0000256" key="3">
    <source>
        <dbReference type="ARBA" id="ARBA00023163"/>
    </source>
</evidence>
<dbReference type="Proteomes" id="UP001292116">
    <property type="component" value="Unassembled WGS sequence"/>
</dbReference>
<feature type="domain" description="HTH araC/xylS-type" evidence="5">
    <location>
        <begin position="237"/>
        <end position="335"/>
    </location>
</feature>
<evidence type="ECO:0000256" key="4">
    <source>
        <dbReference type="SAM" id="MobiDB-lite"/>
    </source>
</evidence>
<dbReference type="InterPro" id="IPR002818">
    <property type="entry name" value="DJ-1/PfpI"/>
</dbReference>
<evidence type="ECO:0000313" key="6">
    <source>
        <dbReference type="EMBL" id="MDZ5741048.1"/>
    </source>
</evidence>
<dbReference type="Pfam" id="PF12833">
    <property type="entry name" value="HTH_18"/>
    <property type="match status" value="1"/>
</dbReference>
<sequence length="346" mass="37799">MRPTRSFSNALNGHNSRFTHSVEQPTHQQTRVGFLLLEHFSLLAFTQALDTLVTANLIQPETCVSTTFSLDGQSVISDLGIDISPAASLEKSLKLPLDLLVICGGLRTALVASADLSACLQGLARKGVALAGLWNGAWFLGQSGLLDGYRCAVHPEHRGAVAEIAHHSHVSTDSFVVDRDRLSAASPAGAFNMVLEWLGQRRGTALTDGVTAILAFEASRYRRTVPAPHTNISEPLREAISLMAANIEEPLSQDQIAEYVGRSKRQIGRLFQHQLGTTPVRYYLELRITESRRLLQYSDLPLLGVAVACGFVSASHFSKCYASFFGYSPSKEKRFACVKSMQREPS</sequence>
<gene>
    <name evidence="6" type="ORF">SOW75_22965</name>
</gene>
<dbReference type="InterPro" id="IPR052158">
    <property type="entry name" value="INH-QAR"/>
</dbReference>
<protein>
    <submittedName>
        <fullName evidence="6">GlxA family transcriptional regulator</fullName>
    </submittedName>
</protein>
<dbReference type="InterPro" id="IPR029062">
    <property type="entry name" value="Class_I_gatase-like"/>
</dbReference>